<sequence>MNAADRTIDVHTIDHEGETFIALKIDADTVLLSKTQAKHLARLLNSRVDGGRVYSQHKVSETVRTYADQILNDFLPASPELQLGGRILAGELIAHYHRWREASLARRGIPYRYPVANTILGRAMRLAGFQVIRSNGNRYYVGISPSPSAPSASDERGK</sequence>
<evidence type="ECO:0000313" key="2">
    <source>
        <dbReference type="Proteomes" id="UP001249291"/>
    </source>
</evidence>
<comment type="caution">
    <text evidence="1">The sequence shown here is derived from an EMBL/GenBank/DDBJ whole genome shotgun (WGS) entry which is preliminary data.</text>
</comment>
<accession>A0ABU1HQM5</accession>
<organism evidence="1 2">
    <name type="scientific">Microbacterium foliorum</name>
    <dbReference type="NCBI Taxonomy" id="104336"/>
    <lineage>
        <taxon>Bacteria</taxon>
        <taxon>Bacillati</taxon>
        <taxon>Actinomycetota</taxon>
        <taxon>Actinomycetes</taxon>
        <taxon>Micrococcales</taxon>
        <taxon>Microbacteriaceae</taxon>
        <taxon>Microbacterium</taxon>
    </lineage>
</organism>
<dbReference type="RefSeq" id="WP_309688252.1">
    <property type="nucleotide sequence ID" value="NZ_JAVIZQ010000001.1"/>
</dbReference>
<name>A0ABU1HQM5_9MICO</name>
<evidence type="ECO:0000313" key="1">
    <source>
        <dbReference type="EMBL" id="MDR6141405.1"/>
    </source>
</evidence>
<keyword evidence="2" id="KW-1185">Reference proteome</keyword>
<dbReference type="Proteomes" id="UP001249291">
    <property type="component" value="Unassembled WGS sequence"/>
</dbReference>
<proteinExistence type="predicted"/>
<reference evidence="1 2" key="1">
    <citation type="submission" date="2023-08" db="EMBL/GenBank/DDBJ databases">
        <title>Functional and genomic diversity of the sorghum phyllosphere microbiome.</title>
        <authorList>
            <person name="Shade A."/>
        </authorList>
    </citation>
    <scope>NUCLEOTIDE SEQUENCE [LARGE SCALE GENOMIC DNA]</scope>
    <source>
        <strain evidence="1 2">SORGH_AS_0445</strain>
    </source>
</reference>
<gene>
    <name evidence="1" type="ORF">QE375_000959</name>
</gene>
<protein>
    <submittedName>
        <fullName evidence="1">Uncharacterized protein</fullName>
    </submittedName>
</protein>
<dbReference type="EMBL" id="JAVIZQ010000001">
    <property type="protein sequence ID" value="MDR6141405.1"/>
    <property type="molecule type" value="Genomic_DNA"/>
</dbReference>